<evidence type="ECO:0000313" key="1">
    <source>
        <dbReference type="EMBL" id="GAA0732524.1"/>
    </source>
</evidence>
<dbReference type="Proteomes" id="UP001501758">
    <property type="component" value="Unassembled WGS sequence"/>
</dbReference>
<protein>
    <submittedName>
        <fullName evidence="1">Uncharacterized protein</fullName>
    </submittedName>
</protein>
<evidence type="ECO:0000313" key="2">
    <source>
        <dbReference type="Proteomes" id="UP001501758"/>
    </source>
</evidence>
<dbReference type="PROSITE" id="PS51257">
    <property type="entry name" value="PROKAR_LIPOPROTEIN"/>
    <property type="match status" value="1"/>
</dbReference>
<gene>
    <name evidence="1" type="ORF">GCM10009430_45740</name>
</gene>
<organism evidence="1 2">
    <name type="scientific">Aquimarina litoralis</name>
    <dbReference type="NCBI Taxonomy" id="584605"/>
    <lineage>
        <taxon>Bacteria</taxon>
        <taxon>Pseudomonadati</taxon>
        <taxon>Bacteroidota</taxon>
        <taxon>Flavobacteriia</taxon>
        <taxon>Flavobacteriales</taxon>
        <taxon>Flavobacteriaceae</taxon>
        <taxon>Aquimarina</taxon>
    </lineage>
</organism>
<proteinExistence type="predicted"/>
<keyword evidence="2" id="KW-1185">Reference proteome</keyword>
<sequence length="201" mass="23605">MKHSILLLLFIITFSCKSDSSNVILEYSIEEQNFTIEIPTNFKEADSQYVKEFYKDGINIFKEYGYTALSNQKSIFFFTNNEFTLLKGKTYSLNQYVTNNYENQWTRMKGILFDLKQKMVNSMESATLDSISRIEKINGTKFYVFETNVQLLDLNKKNTNLKSLRYSTLINNTDFVIDADYLNRIDEKEILNSIKSIKIKK</sequence>
<accession>A0ABN1J8X4</accession>
<name>A0ABN1J8X4_9FLAO</name>
<reference evidence="1 2" key="1">
    <citation type="journal article" date="2019" name="Int. J. Syst. Evol. Microbiol.">
        <title>The Global Catalogue of Microorganisms (GCM) 10K type strain sequencing project: providing services to taxonomists for standard genome sequencing and annotation.</title>
        <authorList>
            <consortium name="The Broad Institute Genomics Platform"/>
            <consortium name="The Broad Institute Genome Sequencing Center for Infectious Disease"/>
            <person name="Wu L."/>
            <person name="Ma J."/>
        </authorList>
    </citation>
    <scope>NUCLEOTIDE SEQUENCE [LARGE SCALE GENOMIC DNA]</scope>
    <source>
        <strain evidence="1 2">JCM 15974</strain>
    </source>
</reference>
<dbReference type="RefSeq" id="WP_343914564.1">
    <property type="nucleotide sequence ID" value="NZ_BAAAGE010000007.1"/>
</dbReference>
<dbReference type="EMBL" id="BAAAGE010000007">
    <property type="protein sequence ID" value="GAA0732524.1"/>
    <property type="molecule type" value="Genomic_DNA"/>
</dbReference>
<comment type="caution">
    <text evidence="1">The sequence shown here is derived from an EMBL/GenBank/DDBJ whole genome shotgun (WGS) entry which is preliminary data.</text>
</comment>